<comment type="caution">
    <text evidence="1">The sequence shown here is derived from an EMBL/GenBank/DDBJ whole genome shotgun (WGS) entry which is preliminary data.</text>
</comment>
<evidence type="ECO:0000313" key="2">
    <source>
        <dbReference type="Proteomes" id="UP000335636"/>
    </source>
</evidence>
<proteinExistence type="predicted"/>
<reference evidence="1" key="1">
    <citation type="submission" date="2019-04" db="EMBL/GenBank/DDBJ databases">
        <authorList>
            <person name="Alioto T."/>
            <person name="Alioto T."/>
        </authorList>
    </citation>
    <scope>NUCLEOTIDE SEQUENCE [LARGE SCALE GENOMIC DNA]</scope>
</reference>
<dbReference type="Proteomes" id="UP000335636">
    <property type="component" value="Unassembled WGS sequence"/>
</dbReference>
<organism evidence="1 2">
    <name type="scientific">Marmota monax</name>
    <name type="common">Woodchuck</name>
    <dbReference type="NCBI Taxonomy" id="9995"/>
    <lineage>
        <taxon>Eukaryota</taxon>
        <taxon>Metazoa</taxon>
        <taxon>Chordata</taxon>
        <taxon>Craniata</taxon>
        <taxon>Vertebrata</taxon>
        <taxon>Euteleostomi</taxon>
        <taxon>Mammalia</taxon>
        <taxon>Eutheria</taxon>
        <taxon>Euarchontoglires</taxon>
        <taxon>Glires</taxon>
        <taxon>Rodentia</taxon>
        <taxon>Sciuromorpha</taxon>
        <taxon>Sciuridae</taxon>
        <taxon>Xerinae</taxon>
        <taxon>Marmotini</taxon>
        <taxon>Marmota</taxon>
    </lineage>
</organism>
<dbReference type="AlphaFoldDB" id="A0A5E4AA25"/>
<dbReference type="EMBL" id="CABDUW010000032">
    <property type="protein sequence ID" value="VTJ53756.1"/>
    <property type="molecule type" value="Genomic_DNA"/>
</dbReference>
<keyword evidence="2" id="KW-1185">Reference proteome</keyword>
<protein>
    <submittedName>
        <fullName evidence="1">Uncharacterized protein</fullName>
    </submittedName>
</protein>
<accession>A0A5E4AA25</accession>
<name>A0A5E4AA25_MARMO</name>
<gene>
    <name evidence="1" type="ORF">MONAX_5E045939</name>
</gene>
<sequence>MGQPWKLGSRTQGGHICYACDKRIVLSLHCGVWQPRYTSTCKELPRREGFAVDPTELLQREAGSGLLLPRGILLGEVTVGQAPDAGAQSHPAVPSSVLVVHVCFCPLPPVSRSAPTAWLTPVDLGSPLQREL</sequence>
<evidence type="ECO:0000313" key="1">
    <source>
        <dbReference type="EMBL" id="VTJ53756.1"/>
    </source>
</evidence>